<dbReference type="AlphaFoldDB" id="A0ABD2ANK8"/>
<dbReference type="InterPro" id="IPR014939">
    <property type="entry name" value="CDT1_Gemini-bd-like"/>
</dbReference>
<dbReference type="PANTHER" id="PTHR28637">
    <property type="entry name" value="DNA REPLICATION FACTOR CDT1"/>
    <property type="match status" value="1"/>
</dbReference>
<accession>A0ABD2ANK8</accession>
<evidence type="ECO:0000256" key="1">
    <source>
        <dbReference type="ARBA" id="ARBA00008356"/>
    </source>
</evidence>
<dbReference type="Gene3D" id="1.10.10.1420">
    <property type="entry name" value="DNA replication factor Cdt1, C-terminal WH domain"/>
    <property type="match status" value="1"/>
</dbReference>
<evidence type="ECO:0000313" key="5">
    <source>
        <dbReference type="EMBL" id="KAL2722206.1"/>
    </source>
</evidence>
<dbReference type="InterPro" id="IPR036390">
    <property type="entry name" value="WH_DNA-bd_sf"/>
</dbReference>
<dbReference type="Pfam" id="PF08839">
    <property type="entry name" value="CDT1"/>
    <property type="match status" value="1"/>
</dbReference>
<dbReference type="InterPro" id="IPR032054">
    <property type="entry name" value="Cdt1_C"/>
</dbReference>
<keyword evidence="2" id="KW-0131">Cell cycle</keyword>
<keyword evidence="3" id="KW-1133">Transmembrane helix</keyword>
<dbReference type="Proteomes" id="UP001607303">
    <property type="component" value="Unassembled WGS sequence"/>
</dbReference>
<dbReference type="InterPro" id="IPR038090">
    <property type="entry name" value="Cdt1_C_WH_dom_sf"/>
</dbReference>
<comment type="similarity">
    <text evidence="1">Belongs to the Cdt1 family.</text>
</comment>
<dbReference type="PANTHER" id="PTHR28637:SF1">
    <property type="entry name" value="DNA REPLICATION FACTOR CDT1"/>
    <property type="match status" value="1"/>
</dbReference>
<name>A0ABD2ANK8_VESMC</name>
<gene>
    <name evidence="5" type="ORF">V1477_021026</name>
</gene>
<dbReference type="InterPro" id="IPR045173">
    <property type="entry name" value="Cdt1"/>
</dbReference>
<evidence type="ECO:0000256" key="3">
    <source>
        <dbReference type="SAM" id="Phobius"/>
    </source>
</evidence>
<dbReference type="SMART" id="SM01075">
    <property type="entry name" value="CDT1"/>
    <property type="match status" value="1"/>
</dbReference>
<feature type="domain" description="CDT1 Geminin-binding" evidence="4">
    <location>
        <begin position="225"/>
        <end position="381"/>
    </location>
</feature>
<proteinExistence type="inferred from homology"/>
<protein>
    <submittedName>
        <fullName evidence="5">DNA replication factor Cdt1-like</fullName>
    </submittedName>
</protein>
<keyword evidence="6" id="KW-1185">Reference proteome</keyword>
<evidence type="ECO:0000259" key="4">
    <source>
        <dbReference type="SMART" id="SM01075"/>
    </source>
</evidence>
<dbReference type="SUPFAM" id="SSF46785">
    <property type="entry name" value="Winged helix' DNA-binding domain"/>
    <property type="match status" value="1"/>
</dbReference>
<keyword evidence="3" id="KW-0472">Membrane</keyword>
<reference evidence="5 6" key="1">
    <citation type="journal article" date="2024" name="Ann. Entomol. Soc. Am.">
        <title>Genomic analyses of the southern and eastern yellowjacket wasps (Hymenoptera: Vespidae) reveal evolutionary signatures of social life.</title>
        <authorList>
            <person name="Catto M.A."/>
            <person name="Caine P.B."/>
            <person name="Orr S.E."/>
            <person name="Hunt B.G."/>
            <person name="Goodisman M.A.D."/>
        </authorList>
    </citation>
    <scope>NUCLEOTIDE SEQUENCE [LARGE SCALE GENOMIC DNA]</scope>
    <source>
        <strain evidence="5">232</strain>
        <tissue evidence="5">Head and thorax</tissue>
    </source>
</reference>
<dbReference type="EMBL" id="JAYRBN010000116">
    <property type="protein sequence ID" value="KAL2722206.1"/>
    <property type="molecule type" value="Genomic_DNA"/>
</dbReference>
<comment type="caution">
    <text evidence="5">The sequence shown here is derived from an EMBL/GenBank/DDBJ whole genome shotgun (WGS) entry which is preliminary data.</text>
</comment>
<feature type="transmembrane region" description="Helical" evidence="3">
    <location>
        <begin position="240"/>
        <end position="260"/>
    </location>
</feature>
<organism evidence="5 6">
    <name type="scientific">Vespula maculifrons</name>
    <name type="common">Eastern yellow jacket</name>
    <name type="synonym">Wasp</name>
    <dbReference type="NCBI Taxonomy" id="7453"/>
    <lineage>
        <taxon>Eukaryota</taxon>
        <taxon>Metazoa</taxon>
        <taxon>Ecdysozoa</taxon>
        <taxon>Arthropoda</taxon>
        <taxon>Hexapoda</taxon>
        <taxon>Insecta</taxon>
        <taxon>Pterygota</taxon>
        <taxon>Neoptera</taxon>
        <taxon>Endopterygota</taxon>
        <taxon>Hymenoptera</taxon>
        <taxon>Apocrita</taxon>
        <taxon>Aculeata</taxon>
        <taxon>Vespoidea</taxon>
        <taxon>Vespidae</taxon>
        <taxon>Vespinae</taxon>
        <taxon>Vespula</taxon>
    </lineage>
</organism>
<dbReference type="Pfam" id="PF16679">
    <property type="entry name" value="CDT1_C"/>
    <property type="match status" value="1"/>
</dbReference>
<keyword evidence="3" id="KW-0812">Transmembrane</keyword>
<evidence type="ECO:0000313" key="6">
    <source>
        <dbReference type="Proteomes" id="UP001607303"/>
    </source>
</evidence>
<evidence type="ECO:0000256" key="2">
    <source>
        <dbReference type="ARBA" id="ARBA00023306"/>
    </source>
</evidence>
<sequence>MRVSNQQMKILRNKSEVILLDKKYMKINEESKFQMRTQTFQTSKLLLEKQEETIVTSQKIMLMQGTSNVNNFTPKENSTKCHTHVDSKFFKTSIVITCLYANKTHKLNDQVHICESFLKISNDAKMKNGNLKIKGKVKKVLFEKKKKQVSMLKKNVTKEKHIKMNEQNEPTSTRRIKSFYQPYKKILNKLNLKYQSVNKRTLNRQESINPIKNKLDKTPAYQRYLSLAESNIAEIFTCKYMNISFIAFILYYFHLCFRYAPAVQELLRRNFTLEYLVQIKTVYPNAYIFHQDFIKIRSFGSISKQDEVVLTPTVQVKGGLNEPNGNNVLQAATDASMNKVKTEQEQFLLKLDEPIVILKQKIIRWHPEFDVEKRAKSLFHCNTRLEKALQRLAEAKMISKSKSPDVFSTSKPTNSTKNKVNIMVRTKQTAKALEMMTQIPDLDKEATLYSRLPELAKILHSIFVTEKKGILPLEHVLTKLDNSFKTKLTAAKLEEHLAKDVNLNEVIKMLETVANNKITIS</sequence>